<sequence length="163" mass="18960">MTIYSIASLRERRCEIIDDYAARIRRCHRRYDEHRAAVVQRCQPLQDSIKSGRHVTRLNRTLIQACRDLDMLEQEDITRLKDSRSAELDLLDQSLVLPHGETEPMTFAQYEIQIRPGLVADAARRAILFSAAVILARRNTDRATHHDLLDDWVKEFDSVNYNA</sequence>
<proteinExistence type="predicted"/>
<dbReference type="KEGG" id="tasa:A1Q1_07835"/>
<organism evidence="1 2">
    <name type="scientific">Trichosporon asahii var. asahii (strain ATCC 90039 / CBS 2479 / JCM 2466 / KCTC 7840 / NBRC 103889/ NCYC 2677 / UAMH 7654)</name>
    <name type="common">Yeast</name>
    <dbReference type="NCBI Taxonomy" id="1186058"/>
    <lineage>
        <taxon>Eukaryota</taxon>
        <taxon>Fungi</taxon>
        <taxon>Dikarya</taxon>
        <taxon>Basidiomycota</taxon>
        <taxon>Agaricomycotina</taxon>
        <taxon>Tremellomycetes</taxon>
        <taxon>Trichosporonales</taxon>
        <taxon>Trichosporonaceae</taxon>
        <taxon>Trichosporon</taxon>
    </lineage>
</organism>
<dbReference type="VEuPathDB" id="FungiDB:A1Q1_07835"/>
<dbReference type="EMBL" id="ALBS01000078">
    <property type="protein sequence ID" value="EJT50969.1"/>
    <property type="molecule type" value="Genomic_DNA"/>
</dbReference>
<evidence type="ECO:0000313" key="2">
    <source>
        <dbReference type="Proteomes" id="UP000002748"/>
    </source>
</evidence>
<dbReference type="GeneID" id="25991347"/>
<evidence type="ECO:0000313" key="1">
    <source>
        <dbReference type="EMBL" id="EJT50969.1"/>
    </source>
</evidence>
<dbReference type="AlphaFoldDB" id="J6F1X7"/>
<dbReference type="RefSeq" id="XP_014182322.1">
    <property type="nucleotide sequence ID" value="XM_014326847.1"/>
</dbReference>
<dbReference type="Proteomes" id="UP000002748">
    <property type="component" value="Unassembled WGS sequence"/>
</dbReference>
<comment type="caution">
    <text evidence="1">The sequence shown here is derived from an EMBL/GenBank/DDBJ whole genome shotgun (WGS) entry which is preliminary data.</text>
</comment>
<reference evidence="1 2" key="1">
    <citation type="journal article" date="2012" name="Eukaryot. Cell">
        <title>Draft genome sequence of CBS 2479, the standard type strain of Trichosporon asahii.</title>
        <authorList>
            <person name="Yang R.Y."/>
            <person name="Li H.T."/>
            <person name="Zhu H."/>
            <person name="Zhou G.P."/>
            <person name="Wang M."/>
            <person name="Wang L."/>
        </authorList>
    </citation>
    <scope>NUCLEOTIDE SEQUENCE [LARGE SCALE GENOMIC DNA]</scope>
    <source>
        <strain evidence="2">ATCC 90039 / CBS 2479 / JCM 2466 / KCTC 7840 / NCYC 2677 / UAMH 7654</strain>
    </source>
</reference>
<protein>
    <submittedName>
        <fullName evidence="1">Uncharacterized protein</fullName>
    </submittedName>
</protein>
<name>J6F1X7_TRIAS</name>
<gene>
    <name evidence="1" type="ORF">A1Q1_07835</name>
</gene>
<dbReference type="HOGENOM" id="CLU_1628228_0_0_1"/>
<accession>J6F1X7</accession>